<keyword evidence="3" id="KW-1185">Reference proteome</keyword>
<proteinExistence type="predicted"/>
<reference evidence="3" key="1">
    <citation type="journal article" date="2019" name="Microbiol. Resour. Announc.">
        <title>Complete Genome Sequence of Halomonas olivaria, a Moderately Halophilic Bacterium Isolated from Olive Processing Effluents, Obtained by Nanopore Sequencing.</title>
        <authorList>
            <person name="Nagata S."/>
            <person name="Ii K.M."/>
            <person name="Tsukimi T."/>
            <person name="Miura M.C."/>
            <person name="Galipon J."/>
            <person name="Arakawa K."/>
        </authorList>
    </citation>
    <scope>NUCLEOTIDE SEQUENCE [LARGE SCALE GENOMIC DNA]</scope>
    <source>
        <strain evidence="3">TYRC17</strain>
    </source>
</reference>
<evidence type="ECO:0000313" key="2">
    <source>
        <dbReference type="EMBL" id="BBI53119.1"/>
    </source>
</evidence>
<protein>
    <recommendedName>
        <fullName evidence="4">LysR substrate-binding domain-containing protein</fullName>
    </recommendedName>
</protein>
<dbReference type="Proteomes" id="UP000289555">
    <property type="component" value="Chromosome"/>
</dbReference>
<feature type="compositionally biased region" description="Low complexity" evidence="1">
    <location>
        <begin position="109"/>
        <end position="119"/>
    </location>
</feature>
<name>A0ABN5X1M6_9GAMM</name>
<evidence type="ECO:0008006" key="4">
    <source>
        <dbReference type="Google" id="ProtNLM"/>
    </source>
</evidence>
<gene>
    <name evidence="2" type="ORF">HORIV_55400</name>
</gene>
<organism evidence="2 3">
    <name type="scientific">Vreelandella olivaria</name>
    <dbReference type="NCBI Taxonomy" id="390919"/>
    <lineage>
        <taxon>Bacteria</taxon>
        <taxon>Pseudomonadati</taxon>
        <taxon>Pseudomonadota</taxon>
        <taxon>Gammaproteobacteria</taxon>
        <taxon>Oceanospirillales</taxon>
        <taxon>Halomonadaceae</taxon>
        <taxon>Vreelandella</taxon>
    </lineage>
</organism>
<evidence type="ECO:0000256" key="1">
    <source>
        <dbReference type="SAM" id="MobiDB-lite"/>
    </source>
</evidence>
<accession>A0ABN5X1M6</accession>
<feature type="region of interest" description="Disordered" evidence="1">
    <location>
        <begin position="80"/>
        <end position="119"/>
    </location>
</feature>
<sequence>MHRFADYLGVSLNLNARHHPESVLPAVRESGDLGAAALPLLPNPSGIYYTRPIIQMQPLVVYRRGLNGISEPGDLVGLELGTLSEAGTSESAARPPESLPHPELERVSRTGSRRTTGPG</sequence>
<dbReference type="EMBL" id="AP019416">
    <property type="protein sequence ID" value="BBI53119.1"/>
    <property type="molecule type" value="Genomic_DNA"/>
</dbReference>
<evidence type="ECO:0000313" key="3">
    <source>
        <dbReference type="Proteomes" id="UP000289555"/>
    </source>
</evidence>